<name>A0A0F9GBY0_9ZZZZ</name>
<comment type="caution">
    <text evidence="1">The sequence shown here is derived from an EMBL/GenBank/DDBJ whole genome shotgun (WGS) entry which is preliminary data.</text>
</comment>
<protein>
    <submittedName>
        <fullName evidence="1">Uncharacterized protein</fullName>
    </submittedName>
</protein>
<reference evidence="1" key="1">
    <citation type="journal article" date="2015" name="Nature">
        <title>Complex archaea that bridge the gap between prokaryotes and eukaryotes.</title>
        <authorList>
            <person name="Spang A."/>
            <person name="Saw J.H."/>
            <person name="Jorgensen S.L."/>
            <person name="Zaremba-Niedzwiedzka K."/>
            <person name="Martijn J."/>
            <person name="Lind A.E."/>
            <person name="van Eijk R."/>
            <person name="Schleper C."/>
            <person name="Guy L."/>
            <person name="Ettema T.J."/>
        </authorList>
    </citation>
    <scope>NUCLEOTIDE SEQUENCE</scope>
</reference>
<dbReference type="AlphaFoldDB" id="A0A0F9GBY0"/>
<gene>
    <name evidence="1" type="ORF">LCGC14_1929350</name>
</gene>
<dbReference type="EMBL" id="LAZR01020694">
    <property type="protein sequence ID" value="KKL87976.1"/>
    <property type="molecule type" value="Genomic_DNA"/>
</dbReference>
<organism evidence="1">
    <name type="scientific">marine sediment metagenome</name>
    <dbReference type="NCBI Taxonomy" id="412755"/>
    <lineage>
        <taxon>unclassified sequences</taxon>
        <taxon>metagenomes</taxon>
        <taxon>ecological metagenomes</taxon>
    </lineage>
</organism>
<proteinExistence type="predicted"/>
<sequence length="80" mass="8574">MTKLLVSYTLTTRPDASAMDSVVDLPDSVTPEEIPGFVRKTICPPANADPTDGFRGRSPSQVVILNLVNLDSLRSGSDRA</sequence>
<evidence type="ECO:0000313" key="1">
    <source>
        <dbReference type="EMBL" id="KKL87976.1"/>
    </source>
</evidence>
<accession>A0A0F9GBY0</accession>